<protein>
    <submittedName>
        <fullName evidence="1">Uncharacterized protein</fullName>
    </submittedName>
</protein>
<accession>A0A0J8B055</accession>
<gene>
    <name evidence="1" type="ORF">BVRB_021900</name>
</gene>
<dbReference type="EMBL" id="KQ093794">
    <property type="protein sequence ID" value="KMS94389.1"/>
    <property type="molecule type" value="Genomic_DNA"/>
</dbReference>
<dbReference type="AlphaFoldDB" id="A0A0J8B055"/>
<evidence type="ECO:0000313" key="2">
    <source>
        <dbReference type="Proteomes" id="UP000035740"/>
    </source>
</evidence>
<proteinExistence type="predicted"/>
<organism evidence="1 2">
    <name type="scientific">Beta vulgaris subsp. vulgaris</name>
    <name type="common">Beet</name>
    <dbReference type="NCBI Taxonomy" id="3555"/>
    <lineage>
        <taxon>Eukaryota</taxon>
        <taxon>Viridiplantae</taxon>
        <taxon>Streptophyta</taxon>
        <taxon>Embryophyta</taxon>
        <taxon>Tracheophyta</taxon>
        <taxon>Spermatophyta</taxon>
        <taxon>Magnoliopsida</taxon>
        <taxon>eudicotyledons</taxon>
        <taxon>Gunneridae</taxon>
        <taxon>Pentapetalae</taxon>
        <taxon>Caryophyllales</taxon>
        <taxon>Chenopodiaceae</taxon>
        <taxon>Betoideae</taxon>
        <taxon>Beta</taxon>
    </lineage>
</organism>
<keyword evidence="2" id="KW-1185">Reference proteome</keyword>
<dbReference type="Proteomes" id="UP000035740">
    <property type="component" value="Unassembled WGS sequence"/>
</dbReference>
<name>A0A0J8B055_BETVV</name>
<reference evidence="1 2" key="1">
    <citation type="journal article" date="2014" name="Nature">
        <title>The genome of the recently domesticated crop plant sugar beet (Beta vulgaris).</title>
        <authorList>
            <person name="Dohm J.C."/>
            <person name="Minoche A.E."/>
            <person name="Holtgrawe D."/>
            <person name="Capella-Gutierrez S."/>
            <person name="Zakrzewski F."/>
            <person name="Tafer H."/>
            <person name="Rupp O."/>
            <person name="Sorensen T.R."/>
            <person name="Stracke R."/>
            <person name="Reinhardt R."/>
            <person name="Goesmann A."/>
            <person name="Kraft T."/>
            <person name="Schulz B."/>
            <person name="Stadler P.F."/>
            <person name="Schmidt T."/>
            <person name="Gabaldon T."/>
            <person name="Lehrach H."/>
            <person name="Weisshaar B."/>
            <person name="Himmelbauer H."/>
        </authorList>
    </citation>
    <scope>NUCLEOTIDE SEQUENCE [LARGE SCALE GENOMIC DNA]</scope>
    <source>
        <tissue evidence="1">Taproot</tissue>
    </source>
</reference>
<sequence>MRKRHRTKVRAYHGCQISRMRTLLITCIPRSETCCCSKKLICVFTKAEYFQQLQRIVNDQFSIETVDVLDLDWPVKLKEIQLIYGAHIVGECQDLLAYHTTLGFVAHNVAELQDWAANRFQLEPPEGQQRPDYQRLARESLRTFCKSRAKVCETFFHPCLDFSSSQSPESNFFWGFRLFSWNLSRLFDQS</sequence>
<feature type="non-terminal residue" evidence="1">
    <location>
        <position position="190"/>
    </location>
</feature>
<evidence type="ECO:0000313" key="1">
    <source>
        <dbReference type="EMBL" id="KMS94389.1"/>
    </source>
</evidence>